<dbReference type="InterPro" id="IPR001189">
    <property type="entry name" value="Mn/Fe_SOD"/>
</dbReference>
<dbReference type="InterPro" id="IPR019831">
    <property type="entry name" value="Mn/Fe_SOD_N"/>
</dbReference>
<evidence type="ECO:0000256" key="6">
    <source>
        <dbReference type="RuleBase" id="RU000414"/>
    </source>
</evidence>
<dbReference type="AlphaFoldDB" id="A0A388JQC1"/>
<feature type="binding site" evidence="5">
    <location>
        <position position="29"/>
    </location>
    <ligand>
        <name>Mn(2+)</name>
        <dbReference type="ChEBI" id="CHEBI:29035"/>
    </ligand>
</feature>
<keyword evidence="3 5" id="KW-0479">Metal-binding</keyword>
<dbReference type="InterPro" id="IPR036324">
    <property type="entry name" value="Mn/Fe_SOD_N_sf"/>
</dbReference>
<evidence type="ECO:0000259" key="8">
    <source>
        <dbReference type="Pfam" id="PF02777"/>
    </source>
</evidence>
<dbReference type="EC" id="1.15.1.1" evidence="2 6"/>
<dbReference type="Pfam" id="PF00081">
    <property type="entry name" value="Sod_Fe_N"/>
    <property type="match status" value="1"/>
</dbReference>
<evidence type="ECO:0000313" key="9">
    <source>
        <dbReference type="EMBL" id="GBG60029.1"/>
    </source>
</evidence>
<dbReference type="PANTHER" id="PTHR43595:SF2">
    <property type="entry name" value="SMALL RIBOSOMAL SUBUNIT PROTEIN MS42"/>
    <property type="match status" value="1"/>
</dbReference>
<feature type="binding site" evidence="5">
    <location>
        <position position="189"/>
    </location>
    <ligand>
        <name>Mn(2+)</name>
        <dbReference type="ChEBI" id="CHEBI:29035"/>
    </ligand>
</feature>
<evidence type="ECO:0000256" key="4">
    <source>
        <dbReference type="ARBA" id="ARBA00023002"/>
    </source>
</evidence>
<dbReference type="PIRSF" id="PIRSF000349">
    <property type="entry name" value="SODismutase"/>
    <property type="match status" value="1"/>
</dbReference>
<reference evidence="9 10" key="1">
    <citation type="journal article" date="2018" name="Cell">
        <title>The Chara Genome: Secondary Complexity and Implications for Plant Terrestrialization.</title>
        <authorList>
            <person name="Nishiyama T."/>
            <person name="Sakayama H."/>
            <person name="Vries J.D."/>
            <person name="Buschmann H."/>
            <person name="Saint-Marcoux D."/>
            <person name="Ullrich K.K."/>
            <person name="Haas F.B."/>
            <person name="Vanderstraeten L."/>
            <person name="Becker D."/>
            <person name="Lang D."/>
            <person name="Vosolsobe S."/>
            <person name="Rombauts S."/>
            <person name="Wilhelmsson P.K.I."/>
            <person name="Janitza P."/>
            <person name="Kern R."/>
            <person name="Heyl A."/>
            <person name="Rumpler F."/>
            <person name="Villalobos L.I.A.C."/>
            <person name="Clay J.M."/>
            <person name="Skokan R."/>
            <person name="Toyoda A."/>
            <person name="Suzuki Y."/>
            <person name="Kagoshima H."/>
            <person name="Schijlen E."/>
            <person name="Tajeshwar N."/>
            <person name="Catarino B."/>
            <person name="Hetherington A.J."/>
            <person name="Saltykova A."/>
            <person name="Bonnot C."/>
            <person name="Breuninger H."/>
            <person name="Symeonidi A."/>
            <person name="Radhakrishnan G.V."/>
            <person name="Van Nieuwerburgh F."/>
            <person name="Deforce D."/>
            <person name="Chang C."/>
            <person name="Karol K.G."/>
            <person name="Hedrich R."/>
            <person name="Ulvskov P."/>
            <person name="Glockner G."/>
            <person name="Delwiche C.F."/>
            <person name="Petrasek J."/>
            <person name="Van de Peer Y."/>
            <person name="Friml J."/>
            <person name="Beilby M."/>
            <person name="Dolan L."/>
            <person name="Kohara Y."/>
            <person name="Sugano S."/>
            <person name="Fujiyama A."/>
            <person name="Delaux P.-M."/>
            <person name="Quint M."/>
            <person name="TheiBen G."/>
            <person name="Hagemann M."/>
            <person name="Harholt J."/>
            <person name="Dunand C."/>
            <person name="Zachgo S."/>
            <person name="Langdale J."/>
            <person name="Maumus F."/>
            <person name="Straeten D.V.D."/>
            <person name="Gould S.B."/>
            <person name="Rensing S.A."/>
        </authorList>
    </citation>
    <scope>NUCLEOTIDE SEQUENCE [LARGE SCALE GENOMIC DNA]</scope>
    <source>
        <strain evidence="9 10">S276</strain>
    </source>
</reference>
<dbReference type="GO" id="GO:0046872">
    <property type="term" value="F:metal ion binding"/>
    <property type="evidence" value="ECO:0007669"/>
    <property type="project" value="UniProtKB-KW"/>
</dbReference>
<feature type="domain" description="Manganese/iron superoxide dismutase N-terminal" evidence="7">
    <location>
        <begin position="5"/>
        <end position="88"/>
    </location>
</feature>
<dbReference type="GO" id="GO:0004784">
    <property type="term" value="F:superoxide dismutase activity"/>
    <property type="evidence" value="ECO:0007669"/>
    <property type="project" value="UniProtKB-EC"/>
</dbReference>
<dbReference type="EMBL" id="BFEA01000008">
    <property type="protein sequence ID" value="GBG60029.1"/>
    <property type="molecule type" value="Genomic_DNA"/>
</dbReference>
<evidence type="ECO:0000259" key="7">
    <source>
        <dbReference type="Pfam" id="PF00081"/>
    </source>
</evidence>
<feature type="binding site" evidence="5">
    <location>
        <position position="185"/>
    </location>
    <ligand>
        <name>Mn(2+)</name>
        <dbReference type="ChEBI" id="CHEBI:29035"/>
    </ligand>
</feature>
<evidence type="ECO:0000256" key="3">
    <source>
        <dbReference type="ARBA" id="ARBA00022723"/>
    </source>
</evidence>
<comment type="caution">
    <text evidence="9">The sequence shown here is derived from an EMBL/GenBank/DDBJ whole genome shotgun (WGS) entry which is preliminary data.</text>
</comment>
<dbReference type="InterPro" id="IPR019833">
    <property type="entry name" value="Mn/Fe_SOD_BS"/>
</dbReference>
<keyword evidence="4 6" id="KW-0560">Oxidoreductase</keyword>
<dbReference type="OMA" id="CNVDTRE"/>
<organism evidence="9 10">
    <name type="scientific">Chara braunii</name>
    <name type="common">Braun's stonewort</name>
    <dbReference type="NCBI Taxonomy" id="69332"/>
    <lineage>
        <taxon>Eukaryota</taxon>
        <taxon>Viridiplantae</taxon>
        <taxon>Streptophyta</taxon>
        <taxon>Charophyceae</taxon>
        <taxon>Charales</taxon>
        <taxon>Characeae</taxon>
        <taxon>Chara</taxon>
    </lineage>
</organism>
<accession>A0A388JQC1</accession>
<dbReference type="Gramene" id="GBG60029">
    <property type="protein sequence ID" value="GBG60029"/>
    <property type="gene ID" value="CBR_g360"/>
</dbReference>
<proteinExistence type="inferred from homology"/>
<dbReference type="PRINTS" id="PR01703">
    <property type="entry name" value="MNSODISMTASE"/>
</dbReference>
<protein>
    <recommendedName>
        <fullName evidence="2 6">Superoxide dismutase</fullName>
        <ecNumber evidence="2 6">1.15.1.1</ecNumber>
    </recommendedName>
</protein>
<comment type="function">
    <text evidence="6">Destroys radicals which are normally produced within the cells and which are toxic to biological systems.</text>
</comment>
<dbReference type="Gene3D" id="1.10.287.990">
    <property type="entry name" value="Fe,Mn superoxide dismutase (SOD) domain"/>
    <property type="match status" value="1"/>
</dbReference>
<dbReference type="PANTHER" id="PTHR43595">
    <property type="entry name" value="37S RIBOSOMAL PROTEIN S26, MITOCHONDRIAL"/>
    <property type="match status" value="1"/>
</dbReference>
<dbReference type="PROSITE" id="PS00088">
    <property type="entry name" value="SOD_MN"/>
    <property type="match status" value="1"/>
</dbReference>
<dbReference type="STRING" id="69332.A0A388JQC1"/>
<dbReference type="InterPro" id="IPR019832">
    <property type="entry name" value="Mn/Fe_SOD_C"/>
</dbReference>
<feature type="binding site" evidence="5">
    <location>
        <position position="80"/>
    </location>
    <ligand>
        <name>Mn(2+)</name>
        <dbReference type="ChEBI" id="CHEBI:29035"/>
    </ligand>
</feature>
<dbReference type="Pfam" id="PF02777">
    <property type="entry name" value="Sod_Fe_C"/>
    <property type="match status" value="1"/>
</dbReference>
<sequence>MGGPFKLPPLLYDMGALEPYIDAMTMKVHHGGHHATYVSKLNDAIKGKGELESMKLVDLSQTAIKMGPAVRNNCGGHYNHTLFWTYMAPKGSSITKPTGNLQAAIDKNFGSFDQFQTAFNNACAGVFGSGWVWLGVAEDGRLSIETTANQDNPLMDGVVLSQNTATGDRVPGTNGRKIIPFMGQDVWEHAYYLKYQNRKTEYFAAWWNVVNWNKICEYYDQYASKKLYIPVA</sequence>
<dbReference type="OrthoDB" id="239262at2759"/>
<evidence type="ECO:0000256" key="1">
    <source>
        <dbReference type="ARBA" id="ARBA00008714"/>
    </source>
</evidence>
<dbReference type="SUPFAM" id="SSF46609">
    <property type="entry name" value="Fe,Mn superoxide dismutase (SOD), N-terminal domain"/>
    <property type="match status" value="1"/>
</dbReference>
<dbReference type="Gene3D" id="3.55.40.20">
    <property type="entry name" value="Iron/manganese superoxide dismutase, C-terminal domain"/>
    <property type="match status" value="1"/>
</dbReference>
<dbReference type="InterPro" id="IPR036314">
    <property type="entry name" value="SOD_C_sf"/>
</dbReference>
<feature type="domain" description="Manganese/iron superoxide dismutase C-terminal" evidence="8">
    <location>
        <begin position="97"/>
        <end position="215"/>
    </location>
</feature>
<comment type="catalytic activity">
    <reaction evidence="6">
        <text>2 superoxide + 2 H(+) = H2O2 + O2</text>
        <dbReference type="Rhea" id="RHEA:20696"/>
        <dbReference type="ChEBI" id="CHEBI:15378"/>
        <dbReference type="ChEBI" id="CHEBI:15379"/>
        <dbReference type="ChEBI" id="CHEBI:16240"/>
        <dbReference type="ChEBI" id="CHEBI:18421"/>
        <dbReference type="EC" id="1.15.1.1"/>
    </reaction>
</comment>
<dbReference type="SUPFAM" id="SSF54719">
    <property type="entry name" value="Fe,Mn superoxide dismutase (SOD), C-terminal domain"/>
    <property type="match status" value="1"/>
</dbReference>
<evidence type="ECO:0000313" key="10">
    <source>
        <dbReference type="Proteomes" id="UP000265515"/>
    </source>
</evidence>
<dbReference type="Proteomes" id="UP000265515">
    <property type="component" value="Unassembled WGS sequence"/>
</dbReference>
<evidence type="ECO:0000256" key="5">
    <source>
        <dbReference type="PIRSR" id="PIRSR000349-1"/>
    </source>
</evidence>
<keyword evidence="10" id="KW-1185">Reference proteome</keyword>
<name>A0A388JQC1_CHABU</name>
<gene>
    <name evidence="9" type="ORF">CBR_g360</name>
</gene>
<evidence type="ECO:0000256" key="2">
    <source>
        <dbReference type="ARBA" id="ARBA00012682"/>
    </source>
</evidence>
<comment type="similarity">
    <text evidence="1 6">Belongs to the iron/manganese superoxide dismutase family.</text>
</comment>
<dbReference type="GO" id="GO:0005737">
    <property type="term" value="C:cytoplasm"/>
    <property type="evidence" value="ECO:0007669"/>
    <property type="project" value="TreeGrafter"/>
</dbReference>